<keyword evidence="3" id="KW-1185">Reference proteome</keyword>
<dbReference type="STRING" id="35608.A0A2U1L9Z1"/>
<gene>
    <name evidence="2" type="ORF">CTI12_AA514260</name>
</gene>
<sequence>MVVRECVDEDLNLAVGSERGKPLPGVFHDCSTGCGFPLYTSTLHMGAFTDSSDGMVSPICILTQAGAWRYMAQGLIAQKAMVNNTGARGLTAILETLLTGSIYEGLISMDPEHARNDPVVVKNIPYYKTKSTLETEVMKLNPPPRWAGSSRTNYEVPKPSPKSLHGENLDCGVDEEEMELDKLLSRYNKKLTHILSTPTRPGSLPSESVATSVFIDERKKANMVSNISTRFRNEFTRSITPETS</sequence>
<comment type="caution">
    <text evidence="2">The sequence shown here is derived from an EMBL/GenBank/DDBJ whole genome shotgun (WGS) entry which is preliminary data.</text>
</comment>
<name>A0A2U1L9Z1_ARTAN</name>
<dbReference type="OrthoDB" id="1895848at2759"/>
<dbReference type="EMBL" id="PKPP01010582">
    <property type="protein sequence ID" value="PWA45817.1"/>
    <property type="molecule type" value="Genomic_DNA"/>
</dbReference>
<dbReference type="Gene3D" id="1.10.8.60">
    <property type="match status" value="1"/>
</dbReference>
<proteinExistence type="predicted"/>
<accession>A0A2U1L9Z1</accession>
<protein>
    <submittedName>
        <fullName evidence="2">Embryo defective protein</fullName>
    </submittedName>
</protein>
<evidence type="ECO:0000313" key="2">
    <source>
        <dbReference type="EMBL" id="PWA45817.1"/>
    </source>
</evidence>
<organism evidence="2 3">
    <name type="scientific">Artemisia annua</name>
    <name type="common">Sweet wormwood</name>
    <dbReference type="NCBI Taxonomy" id="35608"/>
    <lineage>
        <taxon>Eukaryota</taxon>
        <taxon>Viridiplantae</taxon>
        <taxon>Streptophyta</taxon>
        <taxon>Embryophyta</taxon>
        <taxon>Tracheophyta</taxon>
        <taxon>Spermatophyta</taxon>
        <taxon>Magnoliopsida</taxon>
        <taxon>eudicotyledons</taxon>
        <taxon>Gunneridae</taxon>
        <taxon>Pentapetalae</taxon>
        <taxon>asterids</taxon>
        <taxon>campanulids</taxon>
        <taxon>Asterales</taxon>
        <taxon>Asteraceae</taxon>
        <taxon>Asteroideae</taxon>
        <taxon>Anthemideae</taxon>
        <taxon>Artemisiinae</taxon>
        <taxon>Artemisia</taxon>
    </lineage>
</organism>
<dbReference type="GO" id="GO:0009507">
    <property type="term" value="C:chloroplast"/>
    <property type="evidence" value="ECO:0007669"/>
    <property type="project" value="TreeGrafter"/>
</dbReference>
<feature type="region of interest" description="Disordered" evidence="1">
    <location>
        <begin position="144"/>
        <end position="168"/>
    </location>
</feature>
<dbReference type="AlphaFoldDB" id="A0A2U1L9Z1"/>
<dbReference type="PANTHER" id="PTHR36404:SF1">
    <property type="entry name" value="EMBRYO DEFECTIVE 2737"/>
    <property type="match status" value="1"/>
</dbReference>
<evidence type="ECO:0000256" key="1">
    <source>
        <dbReference type="SAM" id="MobiDB-lite"/>
    </source>
</evidence>
<evidence type="ECO:0000313" key="3">
    <source>
        <dbReference type="Proteomes" id="UP000245207"/>
    </source>
</evidence>
<dbReference type="PANTHER" id="PTHR36404">
    <property type="entry name" value="EMBRYO DEFECTIVE 2737"/>
    <property type="match status" value="1"/>
</dbReference>
<reference evidence="2 3" key="1">
    <citation type="journal article" date="2018" name="Mol. Plant">
        <title>The genome of Artemisia annua provides insight into the evolution of Asteraceae family and artemisinin biosynthesis.</title>
        <authorList>
            <person name="Shen Q."/>
            <person name="Zhang L."/>
            <person name="Liao Z."/>
            <person name="Wang S."/>
            <person name="Yan T."/>
            <person name="Shi P."/>
            <person name="Liu M."/>
            <person name="Fu X."/>
            <person name="Pan Q."/>
            <person name="Wang Y."/>
            <person name="Lv Z."/>
            <person name="Lu X."/>
            <person name="Zhang F."/>
            <person name="Jiang W."/>
            <person name="Ma Y."/>
            <person name="Chen M."/>
            <person name="Hao X."/>
            <person name="Li L."/>
            <person name="Tang Y."/>
            <person name="Lv G."/>
            <person name="Zhou Y."/>
            <person name="Sun X."/>
            <person name="Brodelius P.E."/>
            <person name="Rose J.K.C."/>
            <person name="Tang K."/>
        </authorList>
    </citation>
    <scope>NUCLEOTIDE SEQUENCE [LARGE SCALE GENOMIC DNA]</scope>
    <source>
        <strain evidence="3">cv. Huhao1</strain>
        <tissue evidence="2">Leaf</tissue>
    </source>
</reference>
<dbReference type="Proteomes" id="UP000245207">
    <property type="component" value="Unassembled WGS sequence"/>
</dbReference>